<name>A0A2S2C254_9NOCA</name>
<dbReference type="SUPFAM" id="SSF56601">
    <property type="entry name" value="beta-lactamase/transpeptidase-like"/>
    <property type="match status" value="1"/>
</dbReference>
<evidence type="ECO:0000313" key="3">
    <source>
        <dbReference type="Proteomes" id="UP000245711"/>
    </source>
</evidence>
<dbReference type="OrthoDB" id="4535618at2"/>
<feature type="chain" id="PRO_5015409715" description="Lipoprotein" evidence="1">
    <location>
        <begin position="39"/>
        <end position="290"/>
    </location>
</feature>
<dbReference type="Proteomes" id="UP000245711">
    <property type="component" value="Chromosome"/>
</dbReference>
<reference evidence="2 3" key="1">
    <citation type="submission" date="2017-05" db="EMBL/GenBank/DDBJ databases">
        <title>Isolation of Rhodococcus sp. S2-17 biodegrading of BP-3.</title>
        <authorList>
            <person name="Lee Y."/>
            <person name="Kim K.H."/>
            <person name="Chun B.H."/>
            <person name="Jung H.S."/>
            <person name="Jeon C.O."/>
        </authorList>
    </citation>
    <scope>NUCLEOTIDE SEQUENCE [LARGE SCALE GENOMIC DNA]</scope>
    <source>
        <strain evidence="2 3">S2-17</strain>
    </source>
</reference>
<dbReference type="InterPro" id="IPR012338">
    <property type="entry name" value="Beta-lactam/transpept-like"/>
</dbReference>
<keyword evidence="3" id="KW-1185">Reference proteome</keyword>
<sequence length="290" mass="30172">MRFPHFTPAGAKKLCARCAAVAFLLGGGVAAQSGSVNAAPSPDGFDTVPDRTSLSFAHSPSGTRVGTANSAEARPGLSTVKLYVADYMLRHGDGSAEDRELGQRMIRDSDDGAASQAYAKYPHSIDAVAREYGLTATRGAAFWGNSSTSTADTVTFLEAKKATDPSSPILGWMATAAPVAADGTTQDWGTSTLPSVVGTKWGWSDYGPDIVASASFGPDFSVAANTYGSKEQHTSDVLGAFGPEPTPAPDQVPVRELIERLDTTDNPVVSQLATAIPPEWTLPADILPAP</sequence>
<dbReference type="RefSeq" id="WP_109334256.1">
    <property type="nucleotide sequence ID" value="NZ_CP021354.1"/>
</dbReference>
<organism evidence="2 3">
    <name type="scientific">Rhodococcus oxybenzonivorans</name>
    <dbReference type="NCBI Taxonomy" id="1990687"/>
    <lineage>
        <taxon>Bacteria</taxon>
        <taxon>Bacillati</taxon>
        <taxon>Actinomycetota</taxon>
        <taxon>Actinomycetes</taxon>
        <taxon>Mycobacteriales</taxon>
        <taxon>Nocardiaceae</taxon>
        <taxon>Rhodococcus</taxon>
    </lineage>
</organism>
<protein>
    <recommendedName>
        <fullName evidence="4">Lipoprotein</fullName>
    </recommendedName>
</protein>
<dbReference type="EMBL" id="CP021354">
    <property type="protein sequence ID" value="AWK74903.1"/>
    <property type="molecule type" value="Genomic_DNA"/>
</dbReference>
<evidence type="ECO:0008006" key="4">
    <source>
        <dbReference type="Google" id="ProtNLM"/>
    </source>
</evidence>
<gene>
    <name evidence="2" type="ORF">CBI38_28390</name>
</gene>
<dbReference type="AlphaFoldDB" id="A0A2S2C254"/>
<dbReference type="KEGG" id="roz:CBI38_28390"/>
<evidence type="ECO:0000256" key="1">
    <source>
        <dbReference type="SAM" id="SignalP"/>
    </source>
</evidence>
<proteinExistence type="predicted"/>
<evidence type="ECO:0000313" key="2">
    <source>
        <dbReference type="EMBL" id="AWK74903.1"/>
    </source>
</evidence>
<feature type="signal peptide" evidence="1">
    <location>
        <begin position="1"/>
        <end position="38"/>
    </location>
</feature>
<accession>A0A2S2C254</accession>
<dbReference type="Gene3D" id="3.40.710.10">
    <property type="entry name" value="DD-peptidase/beta-lactamase superfamily"/>
    <property type="match status" value="1"/>
</dbReference>
<keyword evidence="1" id="KW-0732">Signal</keyword>